<dbReference type="STRING" id="410764.GA0061103_0497"/>
<dbReference type="SUPFAM" id="SSF48452">
    <property type="entry name" value="TPR-like"/>
    <property type="match status" value="1"/>
</dbReference>
<dbReference type="Proteomes" id="UP000199101">
    <property type="component" value="Unassembled WGS sequence"/>
</dbReference>
<dbReference type="InterPro" id="IPR011990">
    <property type="entry name" value="TPR-like_helical_dom_sf"/>
</dbReference>
<evidence type="ECO:0000313" key="1">
    <source>
        <dbReference type="EMBL" id="SCB49034.1"/>
    </source>
</evidence>
<dbReference type="Pfam" id="PF13432">
    <property type="entry name" value="TPR_16"/>
    <property type="match status" value="1"/>
</dbReference>
<organism evidence="1 2">
    <name type="scientific">Rhizobium multihospitium</name>
    <dbReference type="NCBI Taxonomy" id="410764"/>
    <lineage>
        <taxon>Bacteria</taxon>
        <taxon>Pseudomonadati</taxon>
        <taxon>Pseudomonadota</taxon>
        <taxon>Alphaproteobacteria</taxon>
        <taxon>Hyphomicrobiales</taxon>
        <taxon>Rhizobiaceae</taxon>
        <taxon>Rhizobium/Agrobacterium group</taxon>
        <taxon>Rhizobium</taxon>
    </lineage>
</organism>
<dbReference type="Gene3D" id="1.25.40.10">
    <property type="entry name" value="Tetratricopeptide repeat domain"/>
    <property type="match status" value="1"/>
</dbReference>
<reference evidence="2" key="1">
    <citation type="submission" date="2016-08" db="EMBL/GenBank/DDBJ databases">
        <authorList>
            <person name="Varghese N."/>
            <person name="Submissions Spin"/>
        </authorList>
    </citation>
    <scope>NUCLEOTIDE SEQUENCE [LARGE SCALE GENOMIC DNA]</scope>
    <source>
        <strain evidence="2">HAMBI 2975</strain>
    </source>
</reference>
<dbReference type="EMBL" id="FMAG01000013">
    <property type="protein sequence ID" value="SCB49034.1"/>
    <property type="molecule type" value="Genomic_DNA"/>
</dbReference>
<sequence>MNSPQEELPDNIYDRVTELSEQGNDLLDHGNAKAAISIWRSALQLLPEPRRQWNAAVWLHASIGDAQRQDGDLDAALDSFRQAAASGDGYANSFVQLGIGSCLYDLGRHEESTDPLLRAYMSEGEEIFEESDPSYLDFLRKRKLIG</sequence>
<protein>
    <recommendedName>
        <fullName evidence="3">Tetratricopeptide repeat-containing protein</fullName>
    </recommendedName>
</protein>
<evidence type="ECO:0008006" key="3">
    <source>
        <dbReference type="Google" id="ProtNLM"/>
    </source>
</evidence>
<gene>
    <name evidence="1" type="ORF">GA0061103_0497</name>
</gene>
<proteinExistence type="predicted"/>
<accession>A0A1C3XAN0</accession>
<dbReference type="AlphaFoldDB" id="A0A1C3XAN0"/>
<evidence type="ECO:0000313" key="2">
    <source>
        <dbReference type="Proteomes" id="UP000199101"/>
    </source>
</evidence>
<keyword evidence="2" id="KW-1185">Reference proteome</keyword>
<dbReference type="RefSeq" id="WP_141694496.1">
    <property type="nucleotide sequence ID" value="NZ_FMAG01000013.1"/>
</dbReference>
<dbReference type="OrthoDB" id="1551390at2"/>
<name>A0A1C3XAN0_9HYPH</name>